<evidence type="ECO:0000256" key="1">
    <source>
        <dbReference type="SAM" id="SignalP"/>
    </source>
</evidence>
<dbReference type="InterPro" id="IPR012338">
    <property type="entry name" value="Beta-lactam/transpept-like"/>
</dbReference>
<dbReference type="InterPro" id="IPR001466">
    <property type="entry name" value="Beta-lactam-related"/>
</dbReference>
<dbReference type="PROSITE" id="PS51272">
    <property type="entry name" value="SLH"/>
    <property type="match status" value="1"/>
</dbReference>
<feature type="domain" description="SLH" evidence="2">
    <location>
        <begin position="495"/>
        <end position="600"/>
    </location>
</feature>
<dbReference type="SUPFAM" id="SSF56601">
    <property type="entry name" value="beta-lactamase/transpeptidase-like"/>
    <property type="match status" value="1"/>
</dbReference>
<dbReference type="InterPro" id="IPR050491">
    <property type="entry name" value="AmpC-like"/>
</dbReference>
<comment type="caution">
    <text evidence="3">The sequence shown here is derived from an EMBL/GenBank/DDBJ whole genome shotgun (WGS) entry which is preliminary data.</text>
</comment>
<dbReference type="InterPro" id="IPR001119">
    <property type="entry name" value="SLH_dom"/>
</dbReference>
<keyword evidence="4" id="KW-1185">Reference proteome</keyword>
<reference evidence="3 4" key="1">
    <citation type="journal article" date="2015" name="Int. Biodeterior. Biodegradation">
        <title>Physiological and genetic screening methods for the isolation of methyl tert-butyl ether-degrading bacteria for bioremediation purposes.</title>
        <authorList>
            <person name="Guisado I.M."/>
            <person name="Purswani J."/>
            <person name="Gonzalez Lopez J."/>
            <person name="Pozo C."/>
        </authorList>
    </citation>
    <scope>NUCLEOTIDE SEQUENCE [LARGE SCALE GENOMIC DNA]</scope>
    <source>
        <strain evidence="3 4">SH7</strain>
    </source>
</reference>
<keyword evidence="1" id="KW-0732">Signal</keyword>
<evidence type="ECO:0000313" key="3">
    <source>
        <dbReference type="EMBL" id="KTD84183.1"/>
    </source>
</evidence>
<dbReference type="Pfam" id="PF00395">
    <property type="entry name" value="SLH"/>
    <property type="match status" value="1"/>
</dbReference>
<protein>
    <submittedName>
        <fullName evidence="3">Penicillin-binding protein</fullName>
    </submittedName>
</protein>
<dbReference type="PANTHER" id="PTHR46825">
    <property type="entry name" value="D-ALANYL-D-ALANINE-CARBOXYPEPTIDASE/ENDOPEPTIDASE AMPH"/>
    <property type="match status" value="1"/>
</dbReference>
<gene>
    <name evidence="3" type="ORF">UQ64_28920</name>
</gene>
<feature type="signal peptide" evidence="1">
    <location>
        <begin position="1"/>
        <end position="28"/>
    </location>
</feature>
<feature type="chain" id="PRO_5038441543" evidence="1">
    <location>
        <begin position="29"/>
        <end position="663"/>
    </location>
</feature>
<evidence type="ECO:0000313" key="4">
    <source>
        <dbReference type="Proteomes" id="UP000054709"/>
    </source>
</evidence>
<dbReference type="OrthoDB" id="846150at2"/>
<evidence type="ECO:0000259" key="2">
    <source>
        <dbReference type="PROSITE" id="PS51272"/>
    </source>
</evidence>
<dbReference type="PANTHER" id="PTHR46825:SF9">
    <property type="entry name" value="BETA-LACTAMASE-RELATED DOMAIN-CONTAINING PROTEIN"/>
    <property type="match status" value="1"/>
</dbReference>
<accession>A0A0W1ASA4</accession>
<proteinExistence type="predicted"/>
<dbReference type="AlphaFoldDB" id="A0A0W1ASA4"/>
<dbReference type="Pfam" id="PF00144">
    <property type="entry name" value="Beta-lactamase"/>
    <property type="match status" value="1"/>
</dbReference>
<sequence>MNKKTRTVAALLLSAMATTTIIPPSSQAAAATMSTTNAPVNSSLEGPRDAKEVEAFANSIFKDLMKKHNIVGTNFSLVADGKVLVSKGYGYADKEKKIPVDKDTVFQIGSVTKQFTALAAMQMVDKVKIDLHGDIQKYLGGLKIPNKTEKKLTMYDLLTYSTGFENDDIASYYSTEYVNKEYLIKDFLKSHMSTVVRPPGEAYVYDNFGFLLAGYAVENASGMPYSKYMEKNIFNPLGMTSTSVRITPELLGRMSAHYGPKGEKIPMDGTMPTEKPEGGMISTADDMAKYLLMHLNKGKYDGKEILSQKSIEQMHTYQYFADKTIPITTIGFEGYFPEMMNGQHVILKGGNVTGQSSLIVILPEKNVAFYMTNNDDNPMFSIDVYQALMNHYYPKKKEVSKPTYSALSEQQAKAYVGLYENIRMNSFRYKVSYSNGHLVSESPSGKHTLKMISPSLFEDESGNKVTFNKTAAGKIAYMYVTTLPEAASMTEKVNVDSPFSDVPANSQYKPYINNLNALKVMTGKSSHIFDPKGTMTQAEFSEVLLRAHGWDKQPFMLEPNKKQMVAGLPNFQPNSPITRQMAAVMIQNLRQVEPSTKVKLSGKTDAWAVEAIKVLVSQGIMDPDTKIKSDGSVNFRSKELLKRQEASALLDQAFNYYTLPISH</sequence>
<name>A0A0W1ASA4_9BACL</name>
<organism evidence="3 4">
    <name type="scientific">Paenibacillus etheri</name>
    <dbReference type="NCBI Taxonomy" id="1306852"/>
    <lineage>
        <taxon>Bacteria</taxon>
        <taxon>Bacillati</taxon>
        <taxon>Bacillota</taxon>
        <taxon>Bacilli</taxon>
        <taxon>Bacillales</taxon>
        <taxon>Paenibacillaceae</taxon>
        <taxon>Paenibacillus</taxon>
    </lineage>
</organism>
<dbReference type="Proteomes" id="UP000054709">
    <property type="component" value="Unassembled WGS sequence"/>
</dbReference>
<dbReference type="Gene3D" id="3.40.710.10">
    <property type="entry name" value="DD-peptidase/beta-lactamase superfamily"/>
    <property type="match status" value="1"/>
</dbReference>
<dbReference type="EMBL" id="LCZJ02000037">
    <property type="protein sequence ID" value="KTD84183.1"/>
    <property type="molecule type" value="Genomic_DNA"/>
</dbReference>
<dbReference type="RefSeq" id="WP_060626254.1">
    <property type="nucleotide sequence ID" value="NZ_LCZJ02000037.1"/>
</dbReference>